<dbReference type="InterPro" id="IPR003661">
    <property type="entry name" value="HisK_dim/P_dom"/>
</dbReference>
<dbReference type="AlphaFoldDB" id="A0A832IBW5"/>
<feature type="transmembrane region" description="Helical" evidence="10">
    <location>
        <begin position="295"/>
        <end position="316"/>
    </location>
</feature>
<keyword evidence="5" id="KW-0547">Nucleotide-binding</keyword>
<dbReference type="Pfam" id="PF02518">
    <property type="entry name" value="HATPase_c"/>
    <property type="match status" value="1"/>
</dbReference>
<dbReference type="PANTHER" id="PTHR43065:SF10">
    <property type="entry name" value="PEROXIDE STRESS-ACTIVATED HISTIDINE KINASE MAK3"/>
    <property type="match status" value="1"/>
</dbReference>
<dbReference type="EC" id="2.7.13.3" evidence="2"/>
<dbReference type="CDD" id="cd00082">
    <property type="entry name" value="HisKA"/>
    <property type="match status" value="1"/>
</dbReference>
<evidence type="ECO:0000313" key="12">
    <source>
        <dbReference type="EMBL" id="HGZ44157.1"/>
    </source>
</evidence>
<evidence type="ECO:0000256" key="1">
    <source>
        <dbReference type="ARBA" id="ARBA00000085"/>
    </source>
</evidence>
<evidence type="ECO:0000256" key="8">
    <source>
        <dbReference type="ARBA" id="ARBA00023012"/>
    </source>
</evidence>
<dbReference type="SUPFAM" id="SSF55874">
    <property type="entry name" value="ATPase domain of HSP90 chaperone/DNA topoisomerase II/histidine kinase"/>
    <property type="match status" value="1"/>
</dbReference>
<dbReference type="SUPFAM" id="SSF47384">
    <property type="entry name" value="Homodimeric domain of signal transducing histidine kinase"/>
    <property type="match status" value="1"/>
</dbReference>
<evidence type="ECO:0000256" key="4">
    <source>
        <dbReference type="ARBA" id="ARBA00022679"/>
    </source>
</evidence>
<feature type="domain" description="Histidine kinase" evidence="11">
    <location>
        <begin position="355"/>
        <end position="560"/>
    </location>
</feature>
<keyword evidence="6 12" id="KW-0418">Kinase</keyword>
<evidence type="ECO:0000256" key="10">
    <source>
        <dbReference type="SAM" id="Phobius"/>
    </source>
</evidence>
<evidence type="ECO:0000256" key="6">
    <source>
        <dbReference type="ARBA" id="ARBA00022777"/>
    </source>
</evidence>
<evidence type="ECO:0000256" key="2">
    <source>
        <dbReference type="ARBA" id="ARBA00012438"/>
    </source>
</evidence>
<keyword evidence="10" id="KW-1133">Transmembrane helix</keyword>
<dbReference type="Gene3D" id="1.10.287.130">
    <property type="match status" value="1"/>
</dbReference>
<reference evidence="12" key="1">
    <citation type="journal article" date="2020" name="mSystems">
        <title>Genome- and Community-Level Interaction Insights into Carbon Utilization and Element Cycling Functions of Hydrothermarchaeota in Hydrothermal Sediment.</title>
        <authorList>
            <person name="Zhou Z."/>
            <person name="Liu Y."/>
            <person name="Xu W."/>
            <person name="Pan J."/>
            <person name="Luo Z.H."/>
            <person name="Li M."/>
        </authorList>
    </citation>
    <scope>NUCLEOTIDE SEQUENCE [LARGE SCALE GENOMIC DNA]</scope>
    <source>
        <strain evidence="12">SpSt-381</strain>
    </source>
</reference>
<evidence type="ECO:0000256" key="7">
    <source>
        <dbReference type="ARBA" id="ARBA00022840"/>
    </source>
</evidence>
<organism evidence="12">
    <name type="scientific">Eiseniibacteriota bacterium</name>
    <dbReference type="NCBI Taxonomy" id="2212470"/>
    <lineage>
        <taxon>Bacteria</taxon>
        <taxon>Candidatus Eiseniibacteriota</taxon>
    </lineage>
</organism>
<dbReference type="InterPro" id="IPR005467">
    <property type="entry name" value="His_kinase_dom"/>
</dbReference>
<keyword evidence="10" id="KW-0472">Membrane</keyword>
<feature type="region of interest" description="Disordered" evidence="9">
    <location>
        <begin position="122"/>
        <end position="141"/>
    </location>
</feature>
<keyword evidence="4" id="KW-0808">Transferase</keyword>
<dbReference type="InterPro" id="IPR036097">
    <property type="entry name" value="HisK_dim/P_sf"/>
</dbReference>
<dbReference type="InterPro" id="IPR003594">
    <property type="entry name" value="HATPase_dom"/>
</dbReference>
<evidence type="ECO:0000256" key="5">
    <source>
        <dbReference type="ARBA" id="ARBA00022741"/>
    </source>
</evidence>
<dbReference type="GO" id="GO:0005524">
    <property type="term" value="F:ATP binding"/>
    <property type="evidence" value="ECO:0007669"/>
    <property type="project" value="UniProtKB-KW"/>
</dbReference>
<evidence type="ECO:0000259" key="11">
    <source>
        <dbReference type="PROSITE" id="PS50109"/>
    </source>
</evidence>
<gene>
    <name evidence="12" type="ORF">ENR23_12215</name>
</gene>
<dbReference type="EMBL" id="DSQF01000025">
    <property type="protein sequence ID" value="HGZ44157.1"/>
    <property type="molecule type" value="Genomic_DNA"/>
</dbReference>
<protein>
    <recommendedName>
        <fullName evidence="2">histidine kinase</fullName>
        <ecNumber evidence="2">2.7.13.3</ecNumber>
    </recommendedName>
</protein>
<evidence type="ECO:0000256" key="9">
    <source>
        <dbReference type="SAM" id="MobiDB-lite"/>
    </source>
</evidence>
<dbReference type="InterPro" id="IPR004358">
    <property type="entry name" value="Sig_transdc_His_kin-like_C"/>
</dbReference>
<proteinExistence type="predicted"/>
<feature type="compositionally biased region" description="Basic and acidic residues" evidence="9">
    <location>
        <begin position="126"/>
        <end position="140"/>
    </location>
</feature>
<dbReference type="PROSITE" id="PS50109">
    <property type="entry name" value="HIS_KIN"/>
    <property type="match status" value="1"/>
</dbReference>
<comment type="catalytic activity">
    <reaction evidence="1">
        <text>ATP + protein L-histidine = ADP + protein N-phospho-L-histidine.</text>
        <dbReference type="EC" id="2.7.13.3"/>
    </reaction>
</comment>
<dbReference type="SMART" id="SM00387">
    <property type="entry name" value="HATPase_c"/>
    <property type="match status" value="1"/>
</dbReference>
<dbReference type="GO" id="GO:0000155">
    <property type="term" value="F:phosphorelay sensor kinase activity"/>
    <property type="evidence" value="ECO:0007669"/>
    <property type="project" value="InterPro"/>
</dbReference>
<name>A0A832IBW5_UNCEI</name>
<dbReference type="Gene3D" id="3.30.565.10">
    <property type="entry name" value="Histidine kinase-like ATPase, C-terminal domain"/>
    <property type="match status" value="1"/>
</dbReference>
<dbReference type="Pfam" id="PF00512">
    <property type="entry name" value="HisKA"/>
    <property type="match status" value="1"/>
</dbReference>
<dbReference type="SMART" id="SM00388">
    <property type="entry name" value="HisKA"/>
    <property type="match status" value="1"/>
</dbReference>
<comment type="caution">
    <text evidence="12">The sequence shown here is derived from an EMBL/GenBank/DDBJ whole genome shotgun (WGS) entry which is preliminary data.</text>
</comment>
<dbReference type="InterPro" id="IPR036890">
    <property type="entry name" value="HATPase_C_sf"/>
</dbReference>
<keyword evidence="7" id="KW-0067">ATP-binding</keyword>
<accession>A0A832IBW5</accession>
<sequence>MDRNGGARRPGTRVVVAALAAAGALLAWSTWLEIRAGAETAERLMLAQAGSIADLVRESGTHGFETYQRWEDEVAARLFDNARWVARRDAQRRWTDRELARLADEHRLGRINLFDAAGRKTATSRLEPEESPAPKHDPRDFIGPVLRGEVAELRIGFKEARFRGGLRFAVAVARPGGGAVVVNVFADSMRAALENMQPAHVLGALGSARGIRYVVLVRGDSVLAATPDSVRAAALPPLPTPAAGGPTVFEGRSGLGRVYEVSSAIALAGTGPALLRVGLDPGPLDRARAAARARAVFRAVVAGVVAALTAGLLLVWQRQAVLAREVASARVELEARAREAERTARLAAMGELAAHVAHEIRNPLNTIQLTAQEMARDPGLGGELRARAEDLRAESRRIEAIVQQFLDLARPRRPRLEVLDAGAAVAAAARAAAPAFRDAGVELAVTTEPVVARLDPQWLGEIVENLLRNAREASARGGRVALDVRRRGAEVRIVVDDEGCGVPPELRERVFDLFYTTKPRGSGLGLSIVAQLAAAMGGGVRLEERAGAGARFVVHLPAEARGA</sequence>
<dbReference type="PANTHER" id="PTHR43065">
    <property type="entry name" value="SENSOR HISTIDINE KINASE"/>
    <property type="match status" value="1"/>
</dbReference>
<keyword evidence="8" id="KW-0902">Two-component regulatory system</keyword>
<keyword evidence="3" id="KW-0597">Phosphoprotein</keyword>
<dbReference type="PRINTS" id="PR00344">
    <property type="entry name" value="BCTRLSENSOR"/>
</dbReference>
<keyword evidence="10" id="KW-0812">Transmembrane</keyword>
<evidence type="ECO:0000256" key="3">
    <source>
        <dbReference type="ARBA" id="ARBA00022553"/>
    </source>
</evidence>